<organism evidence="6 7">
    <name type="scientific">Myxococcus llanfairpwllgwyngyllgogerychwyrndrobwllllantysiliogogogochensis</name>
    <dbReference type="NCBI Taxonomy" id="2590453"/>
    <lineage>
        <taxon>Bacteria</taxon>
        <taxon>Pseudomonadati</taxon>
        <taxon>Myxococcota</taxon>
        <taxon>Myxococcia</taxon>
        <taxon>Myxococcales</taxon>
        <taxon>Cystobacterineae</taxon>
        <taxon>Myxococcaceae</taxon>
        <taxon>Myxococcus</taxon>
    </lineage>
</organism>
<evidence type="ECO:0000256" key="4">
    <source>
        <dbReference type="SAM" id="MobiDB-lite"/>
    </source>
</evidence>
<dbReference type="SUPFAM" id="SSF53383">
    <property type="entry name" value="PLP-dependent transferases"/>
    <property type="match status" value="1"/>
</dbReference>
<sequence length="935" mass="105331">MTSLESGVQSHLLSAVLNPEQVRLDVWNRLREEMTRLEARYSEGQVSSDERVAQLLSLFAEVHPIERLFVFPGEARLLRLAEMARRHDVEELAEEVRRLVGLLSRHRDRACLVSEVDGERSGAVGELGPEGSHYFTTLVVDDMEAEDFARVHRGMVDAQRGERQFIYELLQVRSVEDALMAVLVNDDVQACVVRQDLPLRSRSPVKQLRSTLEPILAEAERRGEAASLVVARWVRQLRPHLNIYLITDESLVSRELHTERLFDRVFYRYESAHELNVTVVDGVRERYRTPFFDALKHYASRPIGNFHALPIARGHSVYNSRWLRDMGEFYGPNLFMAESSSTAGGLDSLLDPTGSIKEAQEMAAQTFGAQRTFFVTNGTSTANKIVHQTLLQPGDVVLIDRNCHKSHHYGLVLAGAQPLYLDAYPVREYAMYGGVALSTLKAKLLELKSAGRLDKVKLVVLTNCTFDGLVYHPERVMEELLAIKPDLSFLWDEAWFAYATFMPLARQRTAMAAAKRLAEKLRSRSYREEYRAWRARRGDGDPAAGARAMEERLMADPDKVRVRVYATQSTHKSLSAFRQGSMLHVWDEDFERRASAALTEAYYTHLTTSPNHQIVASLDLSRRQVNLEGFAMVKEAFQLAMRTRERLREDPLLHRYLRLLDAEQVVPEVFRKSGLNRYVGPGSAGVDDMTRAWSQDEFVLDPTRMTLFTALTGRNGFEFRSKVLMDRLGIQVNHTSINTVLLNATIGVTWGSLSFLLDGLRHEVERLELALSQSTEVERRLFDAKVRSITEELPPLPDFSGFHPAFQPSGGVGEGDLRAAFFLAYGEENCEFVPLTEAGAALESGRPLVSTRFVVPYPPGFPILVPGQEVSPGIVEFMRKLDVKEVHGYRPELGLSIFTESALERVASGGARELPEPRARGTRHAPGKGPVPAPH</sequence>
<evidence type="ECO:0000313" key="7">
    <source>
        <dbReference type="Proteomes" id="UP000315369"/>
    </source>
</evidence>
<protein>
    <submittedName>
        <fullName evidence="6">Aminotransferase class I/II-fold pyridoxal phosphate-dependent enzyme</fullName>
    </submittedName>
</protein>
<feature type="domain" description="Orn/Lys/Arg decarboxylases family 1 pyridoxal-P attachment site" evidence="5">
    <location>
        <begin position="289"/>
        <end position="514"/>
    </location>
</feature>
<keyword evidence="2 6" id="KW-0032">Aminotransferase</keyword>
<evidence type="ECO:0000256" key="2">
    <source>
        <dbReference type="ARBA" id="ARBA00022576"/>
    </source>
</evidence>
<dbReference type="GO" id="GO:0008483">
    <property type="term" value="F:transaminase activity"/>
    <property type="evidence" value="ECO:0007669"/>
    <property type="project" value="UniProtKB-KW"/>
</dbReference>
<proteinExistence type="predicted"/>
<dbReference type="Proteomes" id="UP000315369">
    <property type="component" value="Unassembled WGS sequence"/>
</dbReference>
<evidence type="ECO:0000256" key="3">
    <source>
        <dbReference type="ARBA" id="ARBA00022679"/>
    </source>
</evidence>
<name>A0A540WR43_9BACT</name>
<keyword evidence="7" id="KW-1185">Reference proteome</keyword>
<dbReference type="InterPro" id="IPR015424">
    <property type="entry name" value="PyrdxlP-dep_Trfase"/>
</dbReference>
<gene>
    <name evidence="6" type="ORF">FJV41_34125</name>
</gene>
<evidence type="ECO:0000259" key="5">
    <source>
        <dbReference type="Pfam" id="PF01276"/>
    </source>
</evidence>
<comment type="cofactor">
    <cofactor evidence="1">
        <name>pyridoxal 5'-phosphate</name>
        <dbReference type="ChEBI" id="CHEBI:597326"/>
    </cofactor>
</comment>
<accession>A0A540WR43</accession>
<dbReference type="OrthoDB" id="9761189at2"/>
<dbReference type="Pfam" id="PF01276">
    <property type="entry name" value="OKR_DC_1"/>
    <property type="match status" value="2"/>
</dbReference>
<keyword evidence="3 6" id="KW-0808">Transferase</keyword>
<evidence type="ECO:0000256" key="1">
    <source>
        <dbReference type="ARBA" id="ARBA00001933"/>
    </source>
</evidence>
<dbReference type="PANTHER" id="PTHR42832">
    <property type="entry name" value="AMINO ACID AMINOTRANSFERASE"/>
    <property type="match status" value="1"/>
</dbReference>
<dbReference type="InterPro" id="IPR050881">
    <property type="entry name" value="LL-DAP_aminotransferase"/>
</dbReference>
<dbReference type="InterPro" id="IPR015421">
    <property type="entry name" value="PyrdxlP-dep_Trfase_major"/>
</dbReference>
<comment type="caution">
    <text evidence="6">The sequence shown here is derived from an EMBL/GenBank/DDBJ whole genome shotgun (WGS) entry which is preliminary data.</text>
</comment>
<evidence type="ECO:0000313" key="6">
    <source>
        <dbReference type="EMBL" id="TQF11468.1"/>
    </source>
</evidence>
<feature type="domain" description="Orn/Lys/Arg decarboxylases family 1 pyridoxal-P attachment site" evidence="5">
    <location>
        <begin position="554"/>
        <end position="746"/>
    </location>
</feature>
<dbReference type="InterPro" id="IPR000310">
    <property type="entry name" value="Orn/Lys/Arg_deCO2ase_major_dom"/>
</dbReference>
<feature type="region of interest" description="Disordered" evidence="4">
    <location>
        <begin position="908"/>
        <end position="935"/>
    </location>
</feature>
<dbReference type="EMBL" id="VIFM01000187">
    <property type="protein sequence ID" value="TQF11468.1"/>
    <property type="molecule type" value="Genomic_DNA"/>
</dbReference>
<dbReference type="PANTHER" id="PTHR42832:SF4">
    <property type="entry name" value="BLR3474 PROTEIN"/>
    <property type="match status" value="1"/>
</dbReference>
<dbReference type="Gene3D" id="3.40.640.10">
    <property type="entry name" value="Type I PLP-dependent aspartate aminotransferase-like (Major domain)"/>
    <property type="match status" value="1"/>
</dbReference>
<dbReference type="Gene3D" id="3.90.100.10">
    <property type="entry name" value="Orn/Lys/Arg decarboxylase, C-terminal domain"/>
    <property type="match status" value="1"/>
</dbReference>
<reference evidence="6 7" key="1">
    <citation type="submission" date="2019-06" db="EMBL/GenBank/DDBJ databases">
        <authorList>
            <person name="Livingstone P."/>
            <person name="Whitworth D."/>
        </authorList>
    </citation>
    <scope>NUCLEOTIDE SEQUENCE [LARGE SCALE GENOMIC DNA]</scope>
    <source>
        <strain evidence="6 7">AM401</strain>
    </source>
</reference>
<dbReference type="AlphaFoldDB" id="A0A540WR43"/>